<evidence type="ECO:0000256" key="3">
    <source>
        <dbReference type="ARBA" id="ARBA00008444"/>
    </source>
</evidence>
<dbReference type="Gene3D" id="3.40.1620.60">
    <property type="match status" value="1"/>
</dbReference>
<feature type="binding site" evidence="19">
    <location>
        <position position="470"/>
    </location>
    <ligand>
        <name>Zn(2+)</name>
        <dbReference type="ChEBI" id="CHEBI:29105"/>
        <note>catalytic</note>
    </ligand>
</feature>
<evidence type="ECO:0000256" key="10">
    <source>
        <dbReference type="ARBA" id="ARBA00022833"/>
    </source>
</evidence>
<gene>
    <name evidence="23" type="ORF">LSAA_1081</name>
</gene>
<dbReference type="Pfam" id="PF02466">
    <property type="entry name" value="Tim17"/>
    <property type="match status" value="1"/>
</dbReference>
<dbReference type="InterPro" id="IPR041645">
    <property type="entry name" value="ADAMTS_CR_2"/>
</dbReference>
<comment type="subcellular location">
    <subcellularLocation>
        <location evidence="2">Mitochondrion inner membrane</location>
        <topology evidence="2">Multi-pass membrane protein</topology>
    </subcellularLocation>
</comment>
<dbReference type="InterPro" id="IPR024079">
    <property type="entry name" value="MetalloPept_cat_dom_sf"/>
</dbReference>
<dbReference type="InterPro" id="IPR001590">
    <property type="entry name" value="Peptidase_M12B"/>
</dbReference>
<evidence type="ECO:0000256" key="19">
    <source>
        <dbReference type="PROSITE-ProRule" id="PRU00276"/>
    </source>
</evidence>
<dbReference type="Pfam" id="PF17771">
    <property type="entry name" value="ADAMTS_CR_2"/>
    <property type="match status" value="1"/>
</dbReference>
<dbReference type="GO" id="GO:0030150">
    <property type="term" value="P:protein import into mitochondrial matrix"/>
    <property type="evidence" value="ECO:0007669"/>
    <property type="project" value="TreeGrafter"/>
</dbReference>
<dbReference type="PROSITE" id="PS50215">
    <property type="entry name" value="ADAM_MEPRO"/>
    <property type="match status" value="1"/>
</dbReference>
<dbReference type="Proteomes" id="UP000675881">
    <property type="component" value="Chromosome 1"/>
</dbReference>
<keyword evidence="10 19" id="KW-0862">Zinc</keyword>
<feature type="binding site" evidence="19">
    <location>
        <position position="474"/>
    </location>
    <ligand>
        <name>Zn(2+)</name>
        <dbReference type="ChEBI" id="CHEBI:29105"/>
        <note>catalytic</note>
    </ligand>
</feature>
<keyword evidence="13" id="KW-0811">Translocation</keyword>
<keyword evidence="4" id="KW-0813">Transport</keyword>
<comment type="caution">
    <text evidence="19">Lacks conserved residue(s) required for the propagation of feature annotation.</text>
</comment>
<feature type="transmembrane region" description="Helical" evidence="21">
    <location>
        <begin position="113"/>
        <end position="134"/>
    </location>
</feature>
<evidence type="ECO:0000256" key="12">
    <source>
        <dbReference type="ARBA" id="ARBA00022989"/>
    </source>
</evidence>
<evidence type="ECO:0000256" key="9">
    <source>
        <dbReference type="ARBA" id="ARBA00022801"/>
    </source>
</evidence>
<keyword evidence="17" id="KW-1015">Disulfide bond</keyword>
<dbReference type="GO" id="GO:0004222">
    <property type="term" value="F:metalloendopeptidase activity"/>
    <property type="evidence" value="ECO:0007669"/>
    <property type="project" value="InterPro"/>
</dbReference>
<comment type="function">
    <text evidence="1">Essential component of the TIM23 complex, a complex that mediates the translocation of transit peptide-containing proteins across the mitochondrial inner membrane.</text>
</comment>
<keyword evidence="5" id="KW-0645">Protease</keyword>
<feature type="compositionally biased region" description="Basic and acidic residues" evidence="20">
    <location>
        <begin position="792"/>
        <end position="805"/>
    </location>
</feature>
<evidence type="ECO:0000256" key="21">
    <source>
        <dbReference type="SAM" id="Phobius"/>
    </source>
</evidence>
<feature type="transmembrane region" description="Helical" evidence="21">
    <location>
        <begin position="62"/>
        <end position="84"/>
    </location>
</feature>
<keyword evidence="6 21" id="KW-0812">Transmembrane</keyword>
<evidence type="ECO:0000256" key="2">
    <source>
        <dbReference type="ARBA" id="ARBA00004448"/>
    </source>
</evidence>
<dbReference type="Pfam" id="PF01421">
    <property type="entry name" value="Reprolysin"/>
    <property type="match status" value="1"/>
</dbReference>
<proteinExistence type="inferred from homology"/>
<keyword evidence="7 19" id="KW-0479">Metal-binding</keyword>
<evidence type="ECO:0000256" key="11">
    <source>
        <dbReference type="ARBA" id="ARBA00022927"/>
    </source>
</evidence>
<evidence type="ECO:0000256" key="15">
    <source>
        <dbReference type="ARBA" id="ARBA00023128"/>
    </source>
</evidence>
<sequence>MTTEYAREPCPWRVIDDCGGAFTMGLLGGTLFNGIMGARHAPTGMSRRALGGLVRIKERAPVLGGQFAAWGLCFASFDCSFAYLRQKEDSWNSIMSGAAAGAVMSARNGPKHMLGSAIVGGVLLGLIEGVGIMMNKFAAESYRQPPEILEAPQDPSILGTLIKCNLKLHYELTDLELSRHFGVRSAKDVNPESYEVISFKKEYRHNGFSKRNGGNPTMKSDPVFILEAFGKNITLHTRKNHKLLHPNASMVTVDGPQARLSLAEEDDFPEDDCHYFLDEELGMYEGSISNCNGEMEGFFISEDEIIEVSSLSRMHNPPEGKKRNSTHLIEIGVFLGPEAYKSLIGYFNTERKIREFLLTFVNGMQSLYHYPSLQQKVEETLLKNFCKYQASKNPVSDSNVKHWDIALFLSGLDFWARSGGRVSYSTMGLATVTGICTQKYGCVIGEIGVNSKEGAPYPSTGFTSVYVMAHEIGHNLGMNHDGTGNNCPKDGFVMSGSRGTKGETSWSTCSATFLKSLNMECLTDRQEPIPSISDHNKYGNKPGYYWSADDQCRFLLQNKDAEADHTASNLDDICYSLKCRVSGKRGYWRSGPSLDGTRCDVKGKKICLHGKCVKDAGGQISTSNPEWSSWKKGKCTSGCIIESEGKVELCTNYPKCERTYKVSEWASMRCQDFMDKSSRLKAMLLPRGRRAQYNRRKPDVACMVFCRNKRLGKYYTPLMELNNYKDIDVYFPDGSWCHNDGTSNYYCINHKCTSTARGARAESSPEILVNQNAKPDNLVNTTTISDFFTLDEDGKSSGDVPPKEKEDEDDAEFVQDDGFSPVFVICICRITIWRAFLIIFVNLVALRVLGLRNTGLKILNYNIFRVMPRLRENSFTRKLSDAFIANPNASPSLFENDSMSKMKIMDKYLRQSIKIPSVYTRKPSKKYSIDDLQETFKDHAGGMTNTDLFFLQLNNPLTPIQTRRLAYEYAIKNEIVHPKSWDDKKVVGMDWIRGFLGFETSLLASGNPNQHPWSTLTKLFDKYISVLENDTFENHRIYKLEEIGITSTPKTPNFITTKGCHQIGQVVIRFDRFPVRLASHWDSYTNQ</sequence>
<evidence type="ECO:0000256" key="1">
    <source>
        <dbReference type="ARBA" id="ARBA00002959"/>
    </source>
</evidence>
<evidence type="ECO:0000256" key="13">
    <source>
        <dbReference type="ARBA" id="ARBA00023010"/>
    </source>
</evidence>
<evidence type="ECO:0000256" key="6">
    <source>
        <dbReference type="ARBA" id="ARBA00022692"/>
    </source>
</evidence>
<dbReference type="EMBL" id="HG994580">
    <property type="protein sequence ID" value="CAF2749360.1"/>
    <property type="molecule type" value="Genomic_DNA"/>
</dbReference>
<dbReference type="OrthoDB" id="9942326at2759"/>
<evidence type="ECO:0000256" key="18">
    <source>
        <dbReference type="ARBA" id="ARBA00023180"/>
    </source>
</evidence>
<dbReference type="GO" id="GO:0006508">
    <property type="term" value="P:proteolysis"/>
    <property type="evidence" value="ECO:0007669"/>
    <property type="project" value="UniProtKB-KW"/>
</dbReference>
<accession>A0A7R8GZ69</accession>
<dbReference type="AlphaFoldDB" id="A0A7R8GZ69"/>
<evidence type="ECO:0000256" key="14">
    <source>
        <dbReference type="ARBA" id="ARBA00023049"/>
    </source>
</evidence>
<keyword evidence="8" id="KW-0999">Mitochondrion inner membrane</keyword>
<evidence type="ECO:0000313" key="23">
    <source>
        <dbReference type="EMBL" id="CAF2749360.1"/>
    </source>
</evidence>
<keyword evidence="16 21" id="KW-0472">Membrane</keyword>
<keyword evidence="15" id="KW-0496">Mitochondrion</keyword>
<evidence type="ECO:0000259" key="22">
    <source>
        <dbReference type="PROSITE" id="PS50215"/>
    </source>
</evidence>
<keyword evidence="14" id="KW-0482">Metalloprotease</keyword>
<keyword evidence="9" id="KW-0378">Hydrolase</keyword>
<dbReference type="GO" id="GO:0005744">
    <property type="term" value="C:TIM23 mitochondrial import inner membrane translocase complex"/>
    <property type="evidence" value="ECO:0007669"/>
    <property type="project" value="TreeGrafter"/>
</dbReference>
<evidence type="ECO:0000313" key="24">
    <source>
        <dbReference type="Proteomes" id="UP000675881"/>
    </source>
</evidence>
<evidence type="ECO:0000256" key="4">
    <source>
        <dbReference type="ARBA" id="ARBA00022448"/>
    </source>
</evidence>
<keyword evidence="11" id="KW-0653">Protein transport</keyword>
<feature type="binding site" evidence="19">
    <location>
        <position position="480"/>
    </location>
    <ligand>
        <name>Zn(2+)</name>
        <dbReference type="ChEBI" id="CHEBI:29105"/>
        <note>catalytic</note>
    </ligand>
</feature>
<protein>
    <recommendedName>
        <fullName evidence="22">Peptidase M12B domain-containing protein</fullName>
    </recommendedName>
</protein>
<keyword evidence="24" id="KW-1185">Reference proteome</keyword>
<evidence type="ECO:0000256" key="20">
    <source>
        <dbReference type="SAM" id="MobiDB-lite"/>
    </source>
</evidence>
<dbReference type="PANTHER" id="PTHR10485">
    <property type="entry name" value="MITOCHONDRIAL IMPORT INNER MEMBRANE TRANSLOCASE SUBUNIT TIM-17"/>
    <property type="match status" value="1"/>
</dbReference>
<keyword evidence="12 21" id="KW-1133">Transmembrane helix</keyword>
<name>A0A7R8GZ69_LEPSM</name>
<organism evidence="23 24">
    <name type="scientific">Lepeophtheirus salmonis</name>
    <name type="common">Salmon louse</name>
    <name type="synonym">Caligus salmonis</name>
    <dbReference type="NCBI Taxonomy" id="72036"/>
    <lineage>
        <taxon>Eukaryota</taxon>
        <taxon>Metazoa</taxon>
        <taxon>Ecdysozoa</taxon>
        <taxon>Arthropoda</taxon>
        <taxon>Crustacea</taxon>
        <taxon>Multicrustacea</taxon>
        <taxon>Hexanauplia</taxon>
        <taxon>Copepoda</taxon>
        <taxon>Siphonostomatoida</taxon>
        <taxon>Caligidae</taxon>
        <taxon>Lepeophtheirus</taxon>
    </lineage>
</organism>
<feature type="transmembrane region" description="Helical" evidence="21">
    <location>
        <begin position="20"/>
        <end position="41"/>
    </location>
</feature>
<dbReference type="GO" id="GO:0008320">
    <property type="term" value="F:protein transmembrane transporter activity"/>
    <property type="evidence" value="ECO:0007669"/>
    <property type="project" value="TreeGrafter"/>
</dbReference>
<dbReference type="GO" id="GO:0046872">
    <property type="term" value="F:metal ion binding"/>
    <property type="evidence" value="ECO:0007669"/>
    <property type="project" value="UniProtKB-KW"/>
</dbReference>
<comment type="similarity">
    <text evidence="3">Belongs to the Tim17/Tim22/Tim23 family.</text>
</comment>
<dbReference type="PANTHER" id="PTHR10485:SF0">
    <property type="entry name" value="AT05822P-RELATED"/>
    <property type="match status" value="1"/>
</dbReference>
<dbReference type="Gene3D" id="3.40.390.10">
    <property type="entry name" value="Collagenase (Catalytic Domain)"/>
    <property type="match status" value="1"/>
</dbReference>
<reference evidence="23" key="1">
    <citation type="submission" date="2021-02" db="EMBL/GenBank/DDBJ databases">
        <authorList>
            <person name="Bekaert M."/>
        </authorList>
    </citation>
    <scope>NUCLEOTIDE SEQUENCE</scope>
    <source>
        <strain evidence="23">IoA-00</strain>
    </source>
</reference>
<evidence type="ECO:0000256" key="5">
    <source>
        <dbReference type="ARBA" id="ARBA00022670"/>
    </source>
</evidence>
<evidence type="ECO:0000256" key="16">
    <source>
        <dbReference type="ARBA" id="ARBA00023136"/>
    </source>
</evidence>
<feature type="domain" description="Peptidase M12B" evidence="22">
    <location>
        <begin position="379"/>
        <end position="510"/>
    </location>
</feature>
<evidence type="ECO:0000256" key="7">
    <source>
        <dbReference type="ARBA" id="ARBA00022723"/>
    </source>
</evidence>
<dbReference type="SUPFAM" id="SSF55486">
    <property type="entry name" value="Metalloproteases ('zincins'), catalytic domain"/>
    <property type="match status" value="1"/>
</dbReference>
<evidence type="ECO:0000256" key="17">
    <source>
        <dbReference type="ARBA" id="ARBA00023157"/>
    </source>
</evidence>
<feature type="active site" evidence="19">
    <location>
        <position position="471"/>
    </location>
</feature>
<keyword evidence="18" id="KW-0325">Glycoprotein</keyword>
<feature type="region of interest" description="Disordered" evidence="20">
    <location>
        <begin position="791"/>
        <end position="812"/>
    </location>
</feature>
<evidence type="ECO:0000256" key="8">
    <source>
        <dbReference type="ARBA" id="ARBA00022792"/>
    </source>
</evidence>